<dbReference type="InterPro" id="IPR044492">
    <property type="entry name" value="P_typ_ATPase_HD_dom"/>
</dbReference>
<dbReference type="GeneID" id="37643991"/>
<evidence type="ECO:0000256" key="17">
    <source>
        <dbReference type="SAM" id="MobiDB-lite"/>
    </source>
</evidence>
<evidence type="ECO:0000256" key="16">
    <source>
        <dbReference type="ARBA" id="ARBA00023136"/>
    </source>
</evidence>
<dbReference type="FunFam" id="2.70.150.10:FF:000020">
    <property type="entry name" value="Copper-exporting P-type ATPase A"/>
    <property type="match status" value="1"/>
</dbReference>
<dbReference type="KEGG" id="nag:AArcMg_3506"/>
<evidence type="ECO:0000256" key="11">
    <source>
        <dbReference type="ARBA" id="ARBA00022842"/>
    </source>
</evidence>
<dbReference type="CDD" id="cd02094">
    <property type="entry name" value="P-type_ATPase_Cu-like"/>
    <property type="match status" value="1"/>
</dbReference>
<keyword evidence="20" id="KW-0378">Hydrolase</keyword>
<dbReference type="InterPro" id="IPR023214">
    <property type="entry name" value="HAD_sf"/>
</dbReference>
<dbReference type="PANTHER" id="PTHR43520">
    <property type="entry name" value="ATP7, ISOFORM B"/>
    <property type="match status" value="1"/>
</dbReference>
<keyword evidence="12" id="KW-1278">Translocase</keyword>
<feature type="transmembrane region" description="Helical" evidence="18">
    <location>
        <begin position="262"/>
        <end position="280"/>
    </location>
</feature>
<dbReference type="InterPro" id="IPR036412">
    <property type="entry name" value="HAD-like_sf"/>
</dbReference>
<protein>
    <submittedName>
        <fullName evidence="20">Lead, cadmium, zinc and mercury transporting ATPase / Copper-translocating P-type ATPase</fullName>
        <ecNumber evidence="20">3.6.3.3</ecNumber>
    </submittedName>
</protein>
<dbReference type="CDD" id="cd00371">
    <property type="entry name" value="HMA"/>
    <property type="match status" value="2"/>
</dbReference>
<dbReference type="PROSITE" id="PS50846">
    <property type="entry name" value="HMA_2"/>
    <property type="match status" value="2"/>
</dbReference>
<keyword evidence="9" id="KW-0187">Copper transport</keyword>
<keyword evidence="16 18" id="KW-0472">Membrane</keyword>
<dbReference type="InterPro" id="IPR027256">
    <property type="entry name" value="P-typ_ATPase_IB"/>
</dbReference>
<keyword evidence="3" id="KW-0813">Transport</keyword>
<dbReference type="GO" id="GO:0016887">
    <property type="term" value="F:ATP hydrolysis activity"/>
    <property type="evidence" value="ECO:0007669"/>
    <property type="project" value="InterPro"/>
</dbReference>
<dbReference type="OrthoDB" id="8588at2157"/>
<comment type="subcellular location">
    <subcellularLocation>
        <location evidence="1">Cell membrane</location>
        <topology evidence="1">Multi-pass membrane protein</topology>
    </subcellularLocation>
</comment>
<dbReference type="EC" id="3.6.3.3" evidence="20"/>
<dbReference type="Pfam" id="PF00702">
    <property type="entry name" value="Hydrolase"/>
    <property type="match status" value="1"/>
</dbReference>
<organism evidence="20 21">
    <name type="scientific">Natrarchaeobaculum sulfurireducens</name>
    <dbReference type="NCBI Taxonomy" id="2044521"/>
    <lineage>
        <taxon>Archaea</taxon>
        <taxon>Methanobacteriati</taxon>
        <taxon>Methanobacteriota</taxon>
        <taxon>Stenosarchaea group</taxon>
        <taxon>Halobacteria</taxon>
        <taxon>Halobacteriales</taxon>
        <taxon>Natrialbaceae</taxon>
        <taxon>Natrarchaeobaculum</taxon>
    </lineage>
</organism>
<evidence type="ECO:0000256" key="4">
    <source>
        <dbReference type="ARBA" id="ARBA00022475"/>
    </source>
</evidence>
<dbReference type="InterPro" id="IPR006122">
    <property type="entry name" value="HMA_Cu_ion-bd"/>
</dbReference>
<feature type="transmembrane region" description="Helical" evidence="18">
    <location>
        <begin position="815"/>
        <end position="834"/>
    </location>
</feature>
<evidence type="ECO:0000313" key="21">
    <source>
        <dbReference type="Proteomes" id="UP000258613"/>
    </source>
</evidence>
<dbReference type="InterPro" id="IPR059000">
    <property type="entry name" value="ATPase_P-type_domA"/>
</dbReference>
<feature type="transmembrane region" description="Helical" evidence="18">
    <location>
        <begin position="163"/>
        <end position="183"/>
    </location>
</feature>
<dbReference type="InterPro" id="IPR006121">
    <property type="entry name" value="HMA_dom"/>
</dbReference>
<dbReference type="NCBIfam" id="TIGR01525">
    <property type="entry name" value="ATPase-IB_hvy"/>
    <property type="match status" value="1"/>
</dbReference>
<keyword evidence="5 18" id="KW-0812">Transmembrane</keyword>
<dbReference type="SUPFAM" id="SSF81653">
    <property type="entry name" value="Calcium ATPase, transduction domain A"/>
    <property type="match status" value="1"/>
</dbReference>
<evidence type="ECO:0000256" key="15">
    <source>
        <dbReference type="ARBA" id="ARBA00023065"/>
    </source>
</evidence>
<evidence type="ECO:0000256" key="2">
    <source>
        <dbReference type="ARBA" id="ARBA00006024"/>
    </source>
</evidence>
<proteinExistence type="inferred from homology"/>
<feature type="region of interest" description="Disordered" evidence="17">
    <location>
        <begin position="554"/>
        <end position="574"/>
    </location>
</feature>
<evidence type="ECO:0000256" key="13">
    <source>
        <dbReference type="ARBA" id="ARBA00022989"/>
    </source>
</evidence>
<dbReference type="SUPFAM" id="SSF55008">
    <property type="entry name" value="HMA, heavy metal-associated domain"/>
    <property type="match status" value="2"/>
</dbReference>
<keyword evidence="21" id="KW-1185">Reference proteome</keyword>
<dbReference type="InterPro" id="IPR017969">
    <property type="entry name" value="Heavy-metal-associated_CS"/>
</dbReference>
<feature type="transmembrane region" description="Helical" evidence="18">
    <location>
        <begin position="474"/>
        <end position="494"/>
    </location>
</feature>
<dbReference type="PROSITE" id="PS01047">
    <property type="entry name" value="HMA_1"/>
    <property type="match status" value="2"/>
</dbReference>
<keyword evidence="8" id="KW-0547">Nucleotide-binding</keyword>
<feature type="transmembrane region" description="Helical" evidence="18">
    <location>
        <begin position="414"/>
        <end position="436"/>
    </location>
</feature>
<keyword evidence="4" id="KW-1003">Cell membrane</keyword>
<gene>
    <name evidence="20" type="ORF">AArcMg_3506</name>
</gene>
<dbReference type="SUPFAM" id="SSF56784">
    <property type="entry name" value="HAD-like"/>
    <property type="match status" value="1"/>
</dbReference>
<dbReference type="GO" id="GO:0055070">
    <property type="term" value="P:copper ion homeostasis"/>
    <property type="evidence" value="ECO:0007669"/>
    <property type="project" value="TreeGrafter"/>
</dbReference>
<evidence type="ECO:0000256" key="6">
    <source>
        <dbReference type="ARBA" id="ARBA00022723"/>
    </source>
</evidence>
<keyword evidence="14" id="KW-0186">Copper</keyword>
<dbReference type="InterPro" id="IPR008250">
    <property type="entry name" value="ATPase_P-typ_transduc_dom_A_sf"/>
</dbReference>
<evidence type="ECO:0000256" key="8">
    <source>
        <dbReference type="ARBA" id="ARBA00022741"/>
    </source>
</evidence>
<evidence type="ECO:0000313" key="20">
    <source>
        <dbReference type="EMBL" id="AXR83480.1"/>
    </source>
</evidence>
<dbReference type="GO" id="GO:0005507">
    <property type="term" value="F:copper ion binding"/>
    <property type="evidence" value="ECO:0007669"/>
    <property type="project" value="InterPro"/>
</dbReference>
<dbReference type="PROSITE" id="PS00154">
    <property type="entry name" value="ATPASE_E1_E2"/>
    <property type="match status" value="1"/>
</dbReference>
<evidence type="ECO:0000256" key="3">
    <source>
        <dbReference type="ARBA" id="ARBA00022448"/>
    </source>
</evidence>
<evidence type="ECO:0000256" key="5">
    <source>
        <dbReference type="ARBA" id="ARBA00022692"/>
    </source>
</evidence>
<dbReference type="InterPro" id="IPR036163">
    <property type="entry name" value="HMA_dom_sf"/>
</dbReference>
<name>A0A346PVD5_9EURY</name>
<feature type="transmembrane region" description="Helical" evidence="18">
    <location>
        <begin position="237"/>
        <end position="256"/>
    </location>
</feature>
<dbReference type="GO" id="GO:0005886">
    <property type="term" value="C:plasma membrane"/>
    <property type="evidence" value="ECO:0007669"/>
    <property type="project" value="UniProtKB-SubCell"/>
</dbReference>
<dbReference type="GO" id="GO:0005524">
    <property type="term" value="F:ATP binding"/>
    <property type="evidence" value="ECO:0007669"/>
    <property type="project" value="UniProtKB-KW"/>
</dbReference>
<keyword evidence="10" id="KW-0067">ATP-binding</keyword>
<evidence type="ECO:0000259" key="19">
    <source>
        <dbReference type="PROSITE" id="PS50846"/>
    </source>
</evidence>
<dbReference type="Gene3D" id="2.70.150.10">
    <property type="entry name" value="Calcium-transporting ATPase, cytoplasmic transduction domain A"/>
    <property type="match status" value="1"/>
</dbReference>
<dbReference type="GO" id="GO:0043682">
    <property type="term" value="F:P-type divalent copper transporter activity"/>
    <property type="evidence" value="ECO:0007669"/>
    <property type="project" value="TreeGrafter"/>
</dbReference>
<sequence length="879" mass="92392">MKQRRAHLEIMGMSCSTCSGSVEDAVAALEGVEEASANFATDEGTVAYDPAEVSLADIYDAIEDAGFEAAAETRTITVLGMSCATCSTAVGDALEDRSGVIRADVNFASDEARVTYNPADVSLAELHAAIEGAGFEPVSEETEGDESQRERAVEKELRRQRRLLIGGGLLTLPFVPMMFGMLFELAGVASPIPMAIAHPPGWLEFVLATILMATLGKEFIQGAYRAFSHDRRANMDTLVAVGTSAGYVYSVAVLGGVLVGGLYFEAVAFILWFITLGNWLEVRSKARAGNALRQLLEMEADEATVVRDGEELQVPLEAVEPGDVLKIRPGEKIPTDGVVREGQSAVDESMLTGESVPVEKGEGDEVVGATINENGVLLVEATKVGSETAIQQIVERVKEAQSRQPEIQRLVDTVSAYFVPAVIVNAVFWATVWLLAPELLFGVSSWLGSWIPVLEPVGGGPVDAAPGGVPVLEFAVVVLASALLIACPCALGLATPAATMVGSTLSATNGVLFKGGDVLEQVRGIDTIVFDKTGTLTHGEMVLTDVELVGERAATDGGTDATPDGGVLEPPSSGEDALESFVLGAAASAESGSEHPIARAIVEGADDRGVEIGGVSEFENVPGQGVRAKTDRGTVLIGRRKLLEDSGIDTGPAEGPLTRLEREGKTAMPVAIDGELQGVLAVADEVRESARETAAALLERGSEVVMLTGDNERTARAVAEQVGIDPDNVRAEVLPEDKADHVEELQAGGARVMMVGDGVNDAPALTTAQVGVAIGSGTDVAIESADVTLMRDDPADVLKAVRISEATISKVRQNLFWAFIYNTTLIPIASLGLLNPALAGLAMATSSVSVMTNSLAFAKYDPHEDYQLAVTKPLSWFRR</sequence>
<dbReference type="Pfam" id="PF00122">
    <property type="entry name" value="E1-E2_ATPase"/>
    <property type="match status" value="1"/>
</dbReference>
<dbReference type="Proteomes" id="UP000258613">
    <property type="component" value="Chromosome"/>
</dbReference>
<dbReference type="RefSeq" id="WP_117369873.1">
    <property type="nucleotide sequence ID" value="NZ_CP027033.1"/>
</dbReference>
<dbReference type="NCBIfam" id="TIGR01494">
    <property type="entry name" value="ATPase_P-type"/>
    <property type="match status" value="2"/>
</dbReference>
<dbReference type="SFLD" id="SFLDG00002">
    <property type="entry name" value="C1.7:_P-type_atpase_like"/>
    <property type="match status" value="1"/>
</dbReference>
<keyword evidence="13 18" id="KW-1133">Transmembrane helix</keyword>
<dbReference type="FunFam" id="3.30.70.100:FF:000005">
    <property type="entry name" value="Copper-exporting P-type ATPase A"/>
    <property type="match status" value="1"/>
</dbReference>
<dbReference type="AlphaFoldDB" id="A0A346PVD5"/>
<keyword evidence="7" id="KW-0677">Repeat</keyword>
<dbReference type="SFLD" id="SFLDF00027">
    <property type="entry name" value="p-type_atpase"/>
    <property type="match status" value="1"/>
</dbReference>
<dbReference type="Gene3D" id="3.40.50.1000">
    <property type="entry name" value="HAD superfamily/HAD-like"/>
    <property type="match status" value="1"/>
</dbReference>
<dbReference type="EMBL" id="CP027033">
    <property type="protein sequence ID" value="AXR83480.1"/>
    <property type="molecule type" value="Genomic_DNA"/>
</dbReference>
<dbReference type="InterPro" id="IPR023299">
    <property type="entry name" value="ATPase_P-typ_cyto_dom_N"/>
</dbReference>
<evidence type="ECO:0000256" key="10">
    <source>
        <dbReference type="ARBA" id="ARBA00022840"/>
    </source>
</evidence>
<feature type="domain" description="HMA" evidence="19">
    <location>
        <begin position="72"/>
        <end position="138"/>
    </location>
</feature>
<dbReference type="InterPro" id="IPR001757">
    <property type="entry name" value="P_typ_ATPase"/>
</dbReference>
<evidence type="ECO:0000256" key="18">
    <source>
        <dbReference type="SAM" id="Phobius"/>
    </source>
</evidence>
<feature type="domain" description="HMA" evidence="19">
    <location>
        <begin position="4"/>
        <end position="70"/>
    </location>
</feature>
<dbReference type="Gene3D" id="3.40.1110.10">
    <property type="entry name" value="Calcium-transporting ATPase, cytoplasmic domain N"/>
    <property type="match status" value="1"/>
</dbReference>
<evidence type="ECO:0000256" key="14">
    <source>
        <dbReference type="ARBA" id="ARBA00023008"/>
    </source>
</evidence>
<dbReference type="FunFam" id="3.30.70.100:FF:000001">
    <property type="entry name" value="ATPase copper transporting beta"/>
    <property type="match status" value="1"/>
</dbReference>
<evidence type="ECO:0000256" key="1">
    <source>
        <dbReference type="ARBA" id="ARBA00004651"/>
    </source>
</evidence>
<accession>A0A346PVD5</accession>
<dbReference type="PRINTS" id="PR00119">
    <property type="entry name" value="CATATPASE"/>
</dbReference>
<evidence type="ECO:0000256" key="9">
    <source>
        <dbReference type="ARBA" id="ARBA00022796"/>
    </source>
</evidence>
<keyword evidence="11" id="KW-0460">Magnesium</keyword>
<dbReference type="Pfam" id="PF00403">
    <property type="entry name" value="HMA"/>
    <property type="match status" value="2"/>
</dbReference>
<evidence type="ECO:0000256" key="7">
    <source>
        <dbReference type="ARBA" id="ARBA00022737"/>
    </source>
</evidence>
<dbReference type="PANTHER" id="PTHR43520:SF8">
    <property type="entry name" value="P-TYPE CU(+) TRANSPORTER"/>
    <property type="match status" value="1"/>
</dbReference>
<dbReference type="SFLD" id="SFLDS00003">
    <property type="entry name" value="Haloacid_Dehalogenase"/>
    <property type="match status" value="1"/>
</dbReference>
<evidence type="ECO:0000256" key="12">
    <source>
        <dbReference type="ARBA" id="ARBA00022967"/>
    </source>
</evidence>
<keyword evidence="15" id="KW-0406">Ion transport</keyword>
<dbReference type="NCBIfam" id="TIGR00003">
    <property type="entry name" value="copper ion binding protein"/>
    <property type="match status" value="1"/>
</dbReference>
<comment type="similarity">
    <text evidence="2">Belongs to the cation transport ATPase (P-type) (TC 3.A.3) family. Type IB subfamily.</text>
</comment>
<reference evidence="21" key="1">
    <citation type="submission" date="2018-02" db="EMBL/GenBank/DDBJ databases">
        <title>Phenotypic and genomic properties of facultatively anaerobic sulfur-reducing natronoarchaea from hypersaline soda lakes.</title>
        <authorList>
            <person name="Sorokin D.Y."/>
            <person name="Kublanov I.V."/>
            <person name="Roman P."/>
            <person name="Sinninghe Damste J.S."/>
            <person name="Golyshin P.N."/>
            <person name="Rojo D."/>
            <person name="Ciordia S."/>
            <person name="Mena M.D.C."/>
            <person name="Ferrer M."/>
            <person name="Messina E."/>
            <person name="Smedile F."/>
            <person name="La Spada G."/>
            <person name="La Cono V."/>
            <person name="Yakimov M.M."/>
        </authorList>
    </citation>
    <scope>NUCLEOTIDE SEQUENCE [LARGE SCALE GENOMIC DNA]</scope>
    <source>
        <strain evidence="21">AArc-Mg</strain>
    </source>
</reference>
<dbReference type="Gene3D" id="3.30.70.100">
    <property type="match status" value="2"/>
</dbReference>
<dbReference type="InterPro" id="IPR018303">
    <property type="entry name" value="ATPase_P-typ_P_site"/>
</dbReference>
<keyword evidence="6" id="KW-0479">Metal-binding</keyword>
<feature type="transmembrane region" description="Helical" evidence="18">
    <location>
        <begin position="195"/>
        <end position="216"/>
    </location>
</feature>
<feature type="compositionally biased region" description="Low complexity" evidence="17">
    <location>
        <begin position="555"/>
        <end position="566"/>
    </location>
</feature>